<organism evidence="1 2">
    <name type="scientific">Nesterenkonia sandarakina</name>
    <dbReference type="NCBI Taxonomy" id="272918"/>
    <lineage>
        <taxon>Bacteria</taxon>
        <taxon>Bacillati</taxon>
        <taxon>Actinomycetota</taxon>
        <taxon>Actinomycetes</taxon>
        <taxon>Micrococcales</taxon>
        <taxon>Micrococcaceae</taxon>
        <taxon>Nesterenkonia</taxon>
    </lineage>
</organism>
<comment type="caution">
    <text evidence="1">The sequence shown here is derived from an EMBL/GenBank/DDBJ whole genome shotgun (WGS) entry which is preliminary data.</text>
</comment>
<sequence length="46" mass="4908">MGDTRELTLASDTTLTFTTGLNLSGDIVMLCRAGSYIPSQLMLTTP</sequence>
<dbReference type="Proteomes" id="UP000560069">
    <property type="component" value="Unassembled WGS sequence"/>
</dbReference>
<dbReference type="EMBL" id="JACCFQ010000001">
    <property type="protein sequence ID" value="NYJ15982.1"/>
    <property type="molecule type" value="Genomic_DNA"/>
</dbReference>
<proteinExistence type="predicted"/>
<reference evidence="1 2" key="1">
    <citation type="submission" date="2020-07" db="EMBL/GenBank/DDBJ databases">
        <title>Sequencing the genomes of 1000 actinobacteria strains.</title>
        <authorList>
            <person name="Klenk H.-P."/>
        </authorList>
    </citation>
    <scope>NUCLEOTIDE SEQUENCE [LARGE SCALE GENOMIC DNA]</scope>
    <source>
        <strain evidence="1 2">DSM 15664</strain>
    </source>
</reference>
<keyword evidence="2" id="KW-1185">Reference proteome</keyword>
<protein>
    <submittedName>
        <fullName evidence="1">Uncharacterized protein</fullName>
    </submittedName>
</protein>
<gene>
    <name evidence="1" type="ORF">HNR11_000516</name>
</gene>
<dbReference type="AlphaFoldDB" id="A0A7Z0J2B0"/>
<dbReference type="RefSeq" id="WP_179441010.1">
    <property type="nucleotide sequence ID" value="NZ_BAAALK010000008.1"/>
</dbReference>
<accession>A0A7Z0J2B0</accession>
<name>A0A7Z0J2B0_9MICC</name>
<evidence type="ECO:0000313" key="2">
    <source>
        <dbReference type="Proteomes" id="UP000560069"/>
    </source>
</evidence>
<evidence type="ECO:0000313" key="1">
    <source>
        <dbReference type="EMBL" id="NYJ15982.1"/>
    </source>
</evidence>